<sequence>MSKRKTSYKEKKSGTKRRALENGNFQEELSGRSNIEPTVEEFIEYKNWQITNYVSDKAFIHVFPDLEKRYEFILNLLEFNQKCLENYEHIERDRGARFQISRLEELLKDLENEIDEFYEKNQEKSSKQKNSNE</sequence>
<feature type="coiled-coil region" evidence="1">
    <location>
        <begin position="93"/>
        <end position="127"/>
    </location>
</feature>
<name>A0A397UGQ7_9GLOM</name>
<evidence type="ECO:0000313" key="3">
    <source>
        <dbReference type="EMBL" id="RIB09472.1"/>
    </source>
</evidence>
<accession>A0A397UGQ7</accession>
<organism evidence="3 4">
    <name type="scientific">Gigaspora rosea</name>
    <dbReference type="NCBI Taxonomy" id="44941"/>
    <lineage>
        <taxon>Eukaryota</taxon>
        <taxon>Fungi</taxon>
        <taxon>Fungi incertae sedis</taxon>
        <taxon>Mucoromycota</taxon>
        <taxon>Glomeromycotina</taxon>
        <taxon>Glomeromycetes</taxon>
        <taxon>Diversisporales</taxon>
        <taxon>Gigasporaceae</taxon>
        <taxon>Gigaspora</taxon>
    </lineage>
</organism>
<dbReference type="Proteomes" id="UP000266673">
    <property type="component" value="Unassembled WGS sequence"/>
</dbReference>
<proteinExistence type="predicted"/>
<gene>
    <name evidence="3" type="ORF">C2G38_2208847</name>
</gene>
<evidence type="ECO:0000256" key="1">
    <source>
        <dbReference type="SAM" id="Coils"/>
    </source>
</evidence>
<reference evidence="3 4" key="1">
    <citation type="submission" date="2018-06" db="EMBL/GenBank/DDBJ databases">
        <title>Comparative genomics reveals the genomic features of Rhizophagus irregularis, R. cerebriforme, R. diaphanum and Gigaspora rosea, and their symbiotic lifestyle signature.</title>
        <authorList>
            <person name="Morin E."/>
            <person name="San Clemente H."/>
            <person name="Chen E.C.H."/>
            <person name="De La Providencia I."/>
            <person name="Hainaut M."/>
            <person name="Kuo A."/>
            <person name="Kohler A."/>
            <person name="Murat C."/>
            <person name="Tang N."/>
            <person name="Roy S."/>
            <person name="Loubradou J."/>
            <person name="Henrissat B."/>
            <person name="Grigoriev I.V."/>
            <person name="Corradi N."/>
            <person name="Roux C."/>
            <person name="Martin F.M."/>
        </authorList>
    </citation>
    <scope>NUCLEOTIDE SEQUENCE [LARGE SCALE GENOMIC DNA]</scope>
    <source>
        <strain evidence="3 4">DAOM 194757</strain>
    </source>
</reference>
<dbReference type="AlphaFoldDB" id="A0A397UGQ7"/>
<keyword evidence="1" id="KW-0175">Coiled coil</keyword>
<feature type="region of interest" description="Disordered" evidence="2">
    <location>
        <begin position="1"/>
        <end position="23"/>
    </location>
</feature>
<keyword evidence="4" id="KW-1185">Reference proteome</keyword>
<protein>
    <submittedName>
        <fullName evidence="3">Uncharacterized protein</fullName>
    </submittedName>
</protein>
<dbReference type="EMBL" id="QKWP01001371">
    <property type="protein sequence ID" value="RIB09472.1"/>
    <property type="molecule type" value="Genomic_DNA"/>
</dbReference>
<evidence type="ECO:0000313" key="4">
    <source>
        <dbReference type="Proteomes" id="UP000266673"/>
    </source>
</evidence>
<comment type="caution">
    <text evidence="3">The sequence shown here is derived from an EMBL/GenBank/DDBJ whole genome shotgun (WGS) entry which is preliminary data.</text>
</comment>
<evidence type="ECO:0000256" key="2">
    <source>
        <dbReference type="SAM" id="MobiDB-lite"/>
    </source>
</evidence>